<dbReference type="STRING" id="687842.ASU31_09590"/>
<evidence type="ECO:0000256" key="1">
    <source>
        <dbReference type="SAM" id="Phobius"/>
    </source>
</evidence>
<feature type="transmembrane region" description="Helical" evidence="1">
    <location>
        <begin position="112"/>
        <end position="136"/>
    </location>
</feature>
<dbReference type="Gene3D" id="3.30.565.10">
    <property type="entry name" value="Histidine kinase-like ATPase, C-terminal domain"/>
    <property type="match status" value="1"/>
</dbReference>
<proteinExistence type="predicted"/>
<dbReference type="PANTHER" id="PTHR34220:SF7">
    <property type="entry name" value="SENSOR HISTIDINE KINASE YPDA"/>
    <property type="match status" value="1"/>
</dbReference>
<keyword evidence="1" id="KW-1133">Transmembrane helix</keyword>
<protein>
    <recommendedName>
        <fullName evidence="2">Signal transduction histidine kinase internal region domain-containing protein</fullName>
    </recommendedName>
</protein>
<gene>
    <name evidence="3" type="ORF">ASU31_09590</name>
</gene>
<dbReference type="InterPro" id="IPR010559">
    <property type="entry name" value="Sig_transdc_His_kin_internal"/>
</dbReference>
<feature type="transmembrane region" description="Helical" evidence="1">
    <location>
        <begin position="72"/>
        <end position="92"/>
    </location>
</feature>
<accession>A0A0T5VRX2</accession>
<dbReference type="GO" id="GO:0000155">
    <property type="term" value="F:phosphorelay sensor kinase activity"/>
    <property type="evidence" value="ECO:0007669"/>
    <property type="project" value="InterPro"/>
</dbReference>
<sequence length="377" mass="43752">MINTKKNYRVFIYHLVFWIAYMLLGNLLEYPLDPEGFVFSPIDILISQLPNICTVYVCILVCKKFASPIKPLLLILGTVFAFTVCFLLWYITSYHIRPHFTVNGPKSPPFNFLNYGAAVLWVFIKYSILGFGYYFASEGIKRERKLRLIEKEKHEAEYAFLRAQINPHFLNNTLNFFFAKSLPLSEELADGIMILSKIMRYSLEIDKDDRMTLIDEEIEHIKNVIKINQLRFNNKLQIDFNVNGNTDNIRLIPLILITIVENILKHGSCTDKLHPVKITLSINEIDHNIHLSTWNKKKKGPKELSSGIGMENIKKRLTNHYNKGFALNINETELDYSLELVLPYNKATDHQEKPSPSDNLGFLEHFKLPQIKPQPYA</sequence>
<reference evidence="3 4" key="1">
    <citation type="submission" date="2015-11" db="EMBL/GenBank/DDBJ databases">
        <title>Sequence of Pedobacter ginsenosidimutans.</title>
        <authorList>
            <person name="Carson E."/>
            <person name="Keyser V."/>
            <person name="Newman J."/>
            <person name="Miller J."/>
        </authorList>
    </citation>
    <scope>NUCLEOTIDE SEQUENCE [LARGE SCALE GENOMIC DNA]</scope>
    <source>
        <strain evidence="3 4">KACC 14530</strain>
    </source>
</reference>
<dbReference type="InterPro" id="IPR050640">
    <property type="entry name" value="Bact_2-comp_sensor_kinase"/>
</dbReference>
<dbReference type="OrthoDB" id="9809908at2"/>
<keyword evidence="1" id="KW-0472">Membrane</keyword>
<dbReference type="Proteomes" id="UP000051950">
    <property type="component" value="Unassembled WGS sequence"/>
</dbReference>
<evidence type="ECO:0000313" key="3">
    <source>
        <dbReference type="EMBL" id="KRT16409.1"/>
    </source>
</evidence>
<dbReference type="PANTHER" id="PTHR34220">
    <property type="entry name" value="SENSOR HISTIDINE KINASE YPDA"/>
    <property type="match status" value="1"/>
</dbReference>
<name>A0A0T5VRX2_9SPHI</name>
<dbReference type="AlphaFoldDB" id="A0A0T5VRX2"/>
<feature type="transmembrane region" description="Helical" evidence="1">
    <location>
        <begin position="38"/>
        <end position="60"/>
    </location>
</feature>
<dbReference type="EMBL" id="LMZQ01000005">
    <property type="protein sequence ID" value="KRT16409.1"/>
    <property type="molecule type" value="Genomic_DNA"/>
</dbReference>
<evidence type="ECO:0000313" key="4">
    <source>
        <dbReference type="Proteomes" id="UP000051950"/>
    </source>
</evidence>
<dbReference type="GO" id="GO:0016020">
    <property type="term" value="C:membrane"/>
    <property type="evidence" value="ECO:0007669"/>
    <property type="project" value="InterPro"/>
</dbReference>
<organism evidence="3 4">
    <name type="scientific">Pedobacter ginsenosidimutans</name>
    <dbReference type="NCBI Taxonomy" id="687842"/>
    <lineage>
        <taxon>Bacteria</taxon>
        <taxon>Pseudomonadati</taxon>
        <taxon>Bacteroidota</taxon>
        <taxon>Sphingobacteriia</taxon>
        <taxon>Sphingobacteriales</taxon>
        <taxon>Sphingobacteriaceae</taxon>
        <taxon>Pedobacter</taxon>
    </lineage>
</organism>
<dbReference type="InterPro" id="IPR036890">
    <property type="entry name" value="HATPase_C_sf"/>
</dbReference>
<evidence type="ECO:0000259" key="2">
    <source>
        <dbReference type="Pfam" id="PF06580"/>
    </source>
</evidence>
<feature type="transmembrane region" description="Helical" evidence="1">
    <location>
        <begin position="12"/>
        <end position="32"/>
    </location>
</feature>
<keyword evidence="4" id="KW-1185">Reference proteome</keyword>
<keyword evidence="1" id="KW-0812">Transmembrane</keyword>
<comment type="caution">
    <text evidence="3">The sequence shown here is derived from an EMBL/GenBank/DDBJ whole genome shotgun (WGS) entry which is preliminary data.</text>
</comment>
<feature type="domain" description="Signal transduction histidine kinase internal region" evidence="2">
    <location>
        <begin position="156"/>
        <end position="236"/>
    </location>
</feature>
<dbReference type="Pfam" id="PF06580">
    <property type="entry name" value="His_kinase"/>
    <property type="match status" value="1"/>
</dbReference>